<evidence type="ECO:0000313" key="2">
    <source>
        <dbReference type="Proteomes" id="UP000579153"/>
    </source>
</evidence>
<proteinExistence type="predicted"/>
<evidence type="ECO:0008006" key="3">
    <source>
        <dbReference type="Google" id="ProtNLM"/>
    </source>
</evidence>
<dbReference type="RefSeq" id="WP_246554428.1">
    <property type="nucleotide sequence ID" value="NZ_JACHMB010000001.1"/>
</dbReference>
<dbReference type="AlphaFoldDB" id="A0A7W9L9W2"/>
<dbReference type="Pfam" id="PF20199">
    <property type="entry name" value="RepSA"/>
    <property type="match status" value="1"/>
</dbReference>
<comment type="caution">
    <text evidence="1">The sequence shown here is derived from an EMBL/GenBank/DDBJ whole genome shotgun (WGS) entry which is preliminary data.</text>
</comment>
<keyword evidence="2" id="KW-1185">Reference proteome</keyword>
<dbReference type="InterPro" id="IPR046828">
    <property type="entry name" value="RepSA"/>
</dbReference>
<evidence type="ECO:0000313" key="1">
    <source>
        <dbReference type="EMBL" id="MBB5775977.1"/>
    </source>
</evidence>
<protein>
    <recommendedName>
        <fullName evidence="3">Replication initiator protein</fullName>
    </recommendedName>
</protein>
<organism evidence="1 2">
    <name type="scientific">Nonomuraea jabiensis</name>
    <dbReference type="NCBI Taxonomy" id="882448"/>
    <lineage>
        <taxon>Bacteria</taxon>
        <taxon>Bacillati</taxon>
        <taxon>Actinomycetota</taxon>
        <taxon>Actinomycetes</taxon>
        <taxon>Streptosporangiales</taxon>
        <taxon>Streptosporangiaceae</taxon>
        <taxon>Nonomuraea</taxon>
    </lineage>
</organism>
<gene>
    <name evidence="1" type="ORF">HD596_002733</name>
</gene>
<dbReference type="Proteomes" id="UP000579153">
    <property type="component" value="Unassembled WGS sequence"/>
</dbReference>
<dbReference type="EMBL" id="JACHMB010000001">
    <property type="protein sequence ID" value="MBB5775977.1"/>
    <property type="molecule type" value="Genomic_DNA"/>
</dbReference>
<name>A0A7W9L9W2_9ACTN</name>
<reference evidence="1 2" key="1">
    <citation type="submission" date="2020-08" db="EMBL/GenBank/DDBJ databases">
        <title>Sequencing the genomes of 1000 actinobacteria strains.</title>
        <authorList>
            <person name="Klenk H.-P."/>
        </authorList>
    </citation>
    <scope>NUCLEOTIDE SEQUENCE [LARGE SCALE GENOMIC DNA]</scope>
    <source>
        <strain evidence="1 2">DSM 45507</strain>
    </source>
</reference>
<sequence>MIRTCWDLGARPEFRALRLRPWAHMLGFRGHFASKSRAYSLNLTDLRNARATHRAAEARERHGLPALGDATTLVLGHWRFAGIGYTPGEAIMAEQIRQRVQTARKIAAEREDG</sequence>
<accession>A0A7W9L9W2</accession>